<dbReference type="InterPro" id="IPR006821">
    <property type="entry name" value="Intermed_filament_DNA-bd"/>
</dbReference>
<organism evidence="5 6">
    <name type="scientific">Champsocephalus esox</name>
    <name type="common">pike icefish</name>
    <dbReference type="NCBI Taxonomy" id="159716"/>
    <lineage>
        <taxon>Eukaryota</taxon>
        <taxon>Metazoa</taxon>
        <taxon>Chordata</taxon>
        <taxon>Craniata</taxon>
        <taxon>Vertebrata</taxon>
        <taxon>Euteleostomi</taxon>
        <taxon>Actinopterygii</taxon>
        <taxon>Neopterygii</taxon>
        <taxon>Teleostei</taxon>
        <taxon>Neoteleostei</taxon>
        <taxon>Acanthomorphata</taxon>
        <taxon>Eupercaria</taxon>
        <taxon>Perciformes</taxon>
        <taxon>Notothenioidei</taxon>
        <taxon>Channichthyidae</taxon>
        <taxon>Champsocephalus</taxon>
    </lineage>
</organism>
<dbReference type="InterPro" id="IPR050405">
    <property type="entry name" value="Intermediate_filament"/>
</dbReference>
<accession>A0AAN8GEC0</accession>
<dbReference type="AlphaFoldDB" id="A0AAN8GEC0"/>
<evidence type="ECO:0000256" key="1">
    <source>
        <dbReference type="ARBA" id="ARBA00022754"/>
    </source>
</evidence>
<feature type="region of interest" description="Disordered" evidence="3">
    <location>
        <begin position="31"/>
        <end position="67"/>
    </location>
</feature>
<dbReference type="PANTHER" id="PTHR45652">
    <property type="entry name" value="GLIAL FIBRILLARY ACIDIC PROTEIN"/>
    <property type="match status" value="1"/>
</dbReference>
<reference evidence="5 6" key="1">
    <citation type="journal article" date="2023" name="Mol. Biol. Evol.">
        <title>Genomics of Secondarily Temperate Adaptation in the Only Non-Antarctic Icefish.</title>
        <authorList>
            <person name="Rivera-Colon A.G."/>
            <person name="Rayamajhi N."/>
            <person name="Minhas B.F."/>
            <person name="Madrigal G."/>
            <person name="Bilyk K.T."/>
            <person name="Yoon V."/>
            <person name="Hune M."/>
            <person name="Gregory S."/>
            <person name="Cheng C.H.C."/>
            <person name="Catchen J.M."/>
        </authorList>
    </citation>
    <scope>NUCLEOTIDE SEQUENCE [LARGE SCALE GENOMIC DNA]</scope>
    <source>
        <strain evidence="5">JC2023a</strain>
    </source>
</reference>
<feature type="compositionally biased region" description="Low complexity" evidence="3">
    <location>
        <begin position="52"/>
        <end position="67"/>
    </location>
</feature>
<evidence type="ECO:0000259" key="4">
    <source>
        <dbReference type="PROSITE" id="PS51842"/>
    </source>
</evidence>
<dbReference type="GO" id="GO:0099184">
    <property type="term" value="F:structural constituent of postsynaptic intermediate filament cytoskeleton"/>
    <property type="evidence" value="ECO:0007669"/>
    <property type="project" value="TreeGrafter"/>
</dbReference>
<evidence type="ECO:0000313" key="5">
    <source>
        <dbReference type="EMBL" id="KAK5878722.1"/>
    </source>
</evidence>
<keyword evidence="1" id="KW-0403">Intermediate filament</keyword>
<protein>
    <recommendedName>
        <fullName evidence="4">IF rod domain-containing protein</fullName>
    </recommendedName>
</protein>
<proteinExistence type="predicted"/>
<gene>
    <name evidence="5" type="ORF">CesoFtcFv8_024106</name>
</gene>
<keyword evidence="2" id="KW-0175">Coiled coil</keyword>
<dbReference type="GO" id="GO:0005737">
    <property type="term" value="C:cytoplasm"/>
    <property type="evidence" value="ECO:0007669"/>
    <property type="project" value="TreeGrafter"/>
</dbReference>
<evidence type="ECO:0000256" key="2">
    <source>
        <dbReference type="ARBA" id="ARBA00023054"/>
    </source>
</evidence>
<dbReference type="PANTHER" id="PTHR45652:SF16">
    <property type="entry name" value="NEUROFILAMENT LIGHT POLYPEPTIDE-LIKE"/>
    <property type="match status" value="1"/>
</dbReference>
<dbReference type="GO" id="GO:0099160">
    <property type="term" value="C:postsynaptic intermediate filament cytoskeleton"/>
    <property type="evidence" value="ECO:0007669"/>
    <property type="project" value="TreeGrafter"/>
</dbReference>
<dbReference type="InterPro" id="IPR039008">
    <property type="entry name" value="IF_rod_dom"/>
</dbReference>
<keyword evidence="6" id="KW-1185">Reference proteome</keyword>
<dbReference type="PROSITE" id="PS51842">
    <property type="entry name" value="IF_ROD_2"/>
    <property type="match status" value="1"/>
</dbReference>
<comment type="caution">
    <text evidence="5">The sequence shown here is derived from an EMBL/GenBank/DDBJ whole genome shotgun (WGS) entry which is preliminary data.</text>
</comment>
<evidence type="ECO:0000313" key="6">
    <source>
        <dbReference type="Proteomes" id="UP001335648"/>
    </source>
</evidence>
<dbReference type="SUPFAM" id="SSF64593">
    <property type="entry name" value="Intermediate filament protein, coiled coil region"/>
    <property type="match status" value="1"/>
</dbReference>
<sequence length="118" mass="13265">MSSIGYDPYDTASPYRRWYADAPPRVAVTRGRTPSVYSSHASPLSSSRVQYSSPGRKLPSSSSRASSVELELSQATQISSEFRTVRTKERGQLQDLNDRFAGFIERVHELEQQSDSLY</sequence>
<dbReference type="GO" id="GO:0033693">
    <property type="term" value="P:neurofilament bundle assembly"/>
    <property type="evidence" value="ECO:0007669"/>
    <property type="project" value="TreeGrafter"/>
</dbReference>
<name>A0AAN8GEC0_9TELE</name>
<dbReference type="Pfam" id="PF04732">
    <property type="entry name" value="Filament_head"/>
    <property type="match status" value="1"/>
</dbReference>
<dbReference type="EMBL" id="JAULUE010002065">
    <property type="protein sequence ID" value="KAK5878722.1"/>
    <property type="molecule type" value="Genomic_DNA"/>
</dbReference>
<feature type="domain" description="IF rod" evidence="4">
    <location>
        <begin position="89"/>
        <end position="118"/>
    </location>
</feature>
<dbReference type="GO" id="GO:0005882">
    <property type="term" value="C:intermediate filament"/>
    <property type="evidence" value="ECO:0007669"/>
    <property type="project" value="UniProtKB-KW"/>
</dbReference>
<dbReference type="Proteomes" id="UP001335648">
    <property type="component" value="Unassembled WGS sequence"/>
</dbReference>
<dbReference type="GO" id="GO:0030424">
    <property type="term" value="C:axon"/>
    <property type="evidence" value="ECO:0007669"/>
    <property type="project" value="TreeGrafter"/>
</dbReference>
<evidence type="ECO:0000256" key="3">
    <source>
        <dbReference type="SAM" id="MobiDB-lite"/>
    </source>
</evidence>
<feature type="compositionally biased region" description="Polar residues" evidence="3">
    <location>
        <begin position="35"/>
        <end position="51"/>
    </location>
</feature>